<reference evidence="6 7" key="1">
    <citation type="journal article" date="2015" name="Genome Announc.">
        <title>Genome Assemblies of Three Soil-Associated Devosia species: D. insulae, D. limi, and D. soli.</title>
        <authorList>
            <person name="Hassan Y.I."/>
            <person name="Lepp D."/>
            <person name="Zhou T."/>
        </authorList>
    </citation>
    <scope>NUCLEOTIDE SEQUENCE [LARGE SCALE GENOMIC DNA]</scope>
    <source>
        <strain evidence="6 7">DS-56</strain>
    </source>
</reference>
<dbReference type="PANTHER" id="PTHR30055">
    <property type="entry name" value="HTH-TYPE TRANSCRIPTIONAL REGULATOR RUTR"/>
    <property type="match status" value="1"/>
</dbReference>
<dbReference type="Proteomes" id="UP000095463">
    <property type="component" value="Unassembled WGS sequence"/>
</dbReference>
<evidence type="ECO:0000256" key="3">
    <source>
        <dbReference type="ARBA" id="ARBA00023163"/>
    </source>
</evidence>
<proteinExistence type="predicted"/>
<comment type="caution">
    <text evidence="6">The sequence shown here is derived from an EMBL/GenBank/DDBJ whole genome shotgun (WGS) entry which is preliminary data.</text>
</comment>
<dbReference type="SUPFAM" id="SSF48498">
    <property type="entry name" value="Tetracyclin repressor-like, C-terminal domain"/>
    <property type="match status" value="1"/>
</dbReference>
<sequence>MTETTTLAELALRRPSRADARRNYDSLIGAARNSFAELGTEAPLEEIARRADVGIATLYRNFPTREALIESVYLEEVLAVCNAAGEVAHLEPWEALLAWLRRVVTYVGAKRVLVEGLNRDSNTFKACRLGLYEAGAPLLERAQAAKLVRPDVAIDDVIRLVAGIAGIGSTTEEQRDRILAIALDGLKRAA</sequence>
<dbReference type="InterPro" id="IPR009057">
    <property type="entry name" value="Homeodomain-like_sf"/>
</dbReference>
<dbReference type="SUPFAM" id="SSF46689">
    <property type="entry name" value="Homeodomain-like"/>
    <property type="match status" value="1"/>
</dbReference>
<evidence type="ECO:0000313" key="6">
    <source>
        <dbReference type="EMBL" id="OEO30019.1"/>
    </source>
</evidence>
<accession>A0A1E5XN73</accession>
<dbReference type="EMBL" id="LAJE02000237">
    <property type="protein sequence ID" value="OEO30019.1"/>
    <property type="molecule type" value="Genomic_DNA"/>
</dbReference>
<evidence type="ECO:0000313" key="7">
    <source>
        <dbReference type="Proteomes" id="UP000095463"/>
    </source>
</evidence>
<keyword evidence="7" id="KW-1185">Reference proteome</keyword>
<dbReference type="Gene3D" id="1.10.357.10">
    <property type="entry name" value="Tetracycline Repressor, domain 2"/>
    <property type="match status" value="1"/>
</dbReference>
<keyword evidence="1" id="KW-0805">Transcription regulation</keyword>
<dbReference type="GO" id="GO:0000976">
    <property type="term" value="F:transcription cis-regulatory region binding"/>
    <property type="evidence" value="ECO:0007669"/>
    <property type="project" value="TreeGrafter"/>
</dbReference>
<dbReference type="OrthoDB" id="9795011at2"/>
<dbReference type="InterPro" id="IPR049445">
    <property type="entry name" value="TetR_SbtR-like_C"/>
</dbReference>
<evidence type="ECO:0000256" key="4">
    <source>
        <dbReference type="PROSITE-ProRule" id="PRU00335"/>
    </source>
</evidence>
<dbReference type="InterPro" id="IPR036271">
    <property type="entry name" value="Tet_transcr_reg_TetR-rel_C_sf"/>
</dbReference>
<dbReference type="Pfam" id="PF21597">
    <property type="entry name" value="TetR_C_43"/>
    <property type="match status" value="1"/>
</dbReference>
<feature type="domain" description="HTH tetR-type" evidence="5">
    <location>
        <begin position="21"/>
        <end position="80"/>
    </location>
</feature>
<dbReference type="PRINTS" id="PR00455">
    <property type="entry name" value="HTHTETR"/>
</dbReference>
<dbReference type="GO" id="GO:0003700">
    <property type="term" value="F:DNA-binding transcription factor activity"/>
    <property type="evidence" value="ECO:0007669"/>
    <property type="project" value="TreeGrafter"/>
</dbReference>
<keyword evidence="2 4" id="KW-0238">DNA-binding</keyword>
<dbReference type="InterPro" id="IPR050109">
    <property type="entry name" value="HTH-type_TetR-like_transc_reg"/>
</dbReference>
<gene>
    <name evidence="6" type="ORF">VW23_023305</name>
</gene>
<dbReference type="InterPro" id="IPR001647">
    <property type="entry name" value="HTH_TetR"/>
</dbReference>
<protein>
    <submittedName>
        <fullName evidence="6">TetR family transcriptional regulator</fullName>
    </submittedName>
</protein>
<evidence type="ECO:0000256" key="1">
    <source>
        <dbReference type="ARBA" id="ARBA00023015"/>
    </source>
</evidence>
<evidence type="ECO:0000259" key="5">
    <source>
        <dbReference type="PROSITE" id="PS50977"/>
    </source>
</evidence>
<evidence type="ECO:0000256" key="2">
    <source>
        <dbReference type="ARBA" id="ARBA00023125"/>
    </source>
</evidence>
<dbReference type="PROSITE" id="PS50977">
    <property type="entry name" value="HTH_TETR_2"/>
    <property type="match status" value="1"/>
</dbReference>
<dbReference type="AlphaFoldDB" id="A0A1E5XN73"/>
<organism evidence="6 7">
    <name type="scientific">Devosia insulae DS-56</name>
    <dbReference type="NCBI Taxonomy" id="1116389"/>
    <lineage>
        <taxon>Bacteria</taxon>
        <taxon>Pseudomonadati</taxon>
        <taxon>Pseudomonadota</taxon>
        <taxon>Alphaproteobacteria</taxon>
        <taxon>Hyphomicrobiales</taxon>
        <taxon>Devosiaceae</taxon>
        <taxon>Devosia</taxon>
    </lineage>
</organism>
<dbReference type="PANTHER" id="PTHR30055:SF234">
    <property type="entry name" value="HTH-TYPE TRANSCRIPTIONAL REGULATOR BETI"/>
    <property type="match status" value="1"/>
</dbReference>
<name>A0A1E5XN73_9HYPH</name>
<keyword evidence="3" id="KW-0804">Transcription</keyword>
<dbReference type="RefSeq" id="WP_069910761.1">
    <property type="nucleotide sequence ID" value="NZ_LAJE02000237.1"/>
</dbReference>
<dbReference type="Pfam" id="PF00440">
    <property type="entry name" value="TetR_N"/>
    <property type="match status" value="1"/>
</dbReference>
<feature type="DNA-binding region" description="H-T-H motif" evidence="4">
    <location>
        <begin position="43"/>
        <end position="62"/>
    </location>
</feature>